<dbReference type="Gene3D" id="3.40.50.620">
    <property type="entry name" value="HUPs"/>
    <property type="match status" value="1"/>
</dbReference>
<dbReference type="Pfam" id="PF01747">
    <property type="entry name" value="ATP-sulfurylase"/>
    <property type="match status" value="1"/>
</dbReference>
<evidence type="ECO:0000313" key="3">
    <source>
        <dbReference type="EMBL" id="TBR81248.1"/>
    </source>
</evidence>
<evidence type="ECO:0000259" key="2">
    <source>
        <dbReference type="Pfam" id="PF01747"/>
    </source>
</evidence>
<dbReference type="Proteomes" id="UP000292583">
    <property type="component" value="Unassembled WGS sequence"/>
</dbReference>
<dbReference type="PANTHER" id="PTHR43509:SF1">
    <property type="entry name" value="SULFATE ADENYLYLTRANSFERASE"/>
    <property type="match status" value="1"/>
</dbReference>
<proteinExistence type="predicted"/>
<evidence type="ECO:0000313" key="4">
    <source>
        <dbReference type="Proteomes" id="UP000292583"/>
    </source>
</evidence>
<dbReference type="RefSeq" id="WP_131163003.1">
    <property type="nucleotide sequence ID" value="NZ_CP076657.1"/>
</dbReference>
<dbReference type="PANTHER" id="PTHR43509">
    <property type="match status" value="1"/>
</dbReference>
<protein>
    <submittedName>
        <fullName evidence="3">Sulfate adenylyltransferase</fullName>
    </submittedName>
</protein>
<sequence>MKSVKENKNIVINANEFKILALIKEGMLGPYKYLMNEEESEEISRTKKFKGHTFLYPLTFVCKYDKVKEILKNIEFGDKIDLILNNQIVGHIVFHSQFKYKSHFTSIFNFNECFLDDKTNVCISGEFEIYNSPIKSIKEKFLSIKNNLNAKKITAIVSSFDPLHRAHERIFRWSIDKADLVVVFLIESYEENGLDFSLKEKYLNQFIKDYLPPERIFVFPLQDTYIFHAHLNPGLEGTIAKNLGCTKLIVGQNHTGLGMFYDCNQPKTILDEFAKDYGIEVIVLPEFVFCDKCAIIVSTKSCPHGHHHHMHFNSNSLKELLRAGIIPPAIFMRKEISSMILSKLFPNRFKNMQKIYNDLFPTNGILEYKKDEEFYQKLLEVHQMSYMV</sequence>
<dbReference type="SUPFAM" id="SSF52374">
    <property type="entry name" value="Nucleotidylyl transferase"/>
    <property type="match status" value="1"/>
</dbReference>
<keyword evidence="3" id="KW-0548">Nucleotidyltransferase</keyword>
<name>A0A4Q9JWC3_9BACT</name>
<evidence type="ECO:0000256" key="1">
    <source>
        <dbReference type="ARBA" id="ARBA00005048"/>
    </source>
</evidence>
<comment type="pathway">
    <text evidence="1">Sulfur metabolism; hydrogen sulfide biosynthesis; sulfite from sulfate: step 1/3.</text>
</comment>
<comment type="caution">
    <text evidence="3">The sequence shown here is derived from an EMBL/GenBank/DDBJ whole genome shotgun (WGS) entry which is preliminary data.</text>
</comment>
<dbReference type="GO" id="GO:0004781">
    <property type="term" value="F:sulfate adenylyltransferase (ATP) activity"/>
    <property type="evidence" value="ECO:0007669"/>
    <property type="project" value="InterPro"/>
</dbReference>
<keyword evidence="3" id="KW-0808">Transferase</keyword>
<dbReference type="AlphaFoldDB" id="A0A4Q9JWC3"/>
<dbReference type="InterPro" id="IPR014729">
    <property type="entry name" value="Rossmann-like_a/b/a_fold"/>
</dbReference>
<dbReference type="InterPro" id="IPR015947">
    <property type="entry name" value="PUA-like_sf"/>
</dbReference>
<feature type="domain" description="Sulphate adenylyltransferase catalytic" evidence="2">
    <location>
        <begin position="144"/>
        <end position="341"/>
    </location>
</feature>
<keyword evidence="4" id="KW-1185">Reference proteome</keyword>
<dbReference type="EMBL" id="QPGR01000006">
    <property type="protein sequence ID" value="TBR81248.1"/>
    <property type="molecule type" value="Genomic_DNA"/>
</dbReference>
<reference evidence="3 4" key="1">
    <citation type="submission" date="2018-07" db="EMBL/GenBank/DDBJ databases">
        <title>Campylobacter zealandensis sp. nov., isolated from birds and water in New Zealand.</title>
        <authorList>
            <person name="Wilkinson D.A."/>
            <person name="Biggs P.J."/>
            <person name="French N.P."/>
            <person name="Midwinter A.C."/>
        </authorList>
    </citation>
    <scope>NUCLEOTIDE SEQUENCE [LARGE SCALE GENOMIC DNA]</scope>
    <source>
        <strain evidence="3 4">B423b</strain>
    </source>
</reference>
<accession>A0A4Q9JWC3</accession>
<organism evidence="3 4">
    <name type="scientific">Campylobacter novaezeelandiae</name>
    <dbReference type="NCBI Taxonomy" id="2267891"/>
    <lineage>
        <taxon>Bacteria</taxon>
        <taxon>Pseudomonadati</taxon>
        <taxon>Campylobacterota</taxon>
        <taxon>Epsilonproteobacteria</taxon>
        <taxon>Campylobacterales</taxon>
        <taxon>Campylobacteraceae</taxon>
        <taxon>Campylobacter</taxon>
    </lineage>
</organism>
<gene>
    <name evidence="3" type="ORF">DU473_03945</name>
</gene>
<dbReference type="SUPFAM" id="SSF88697">
    <property type="entry name" value="PUA domain-like"/>
    <property type="match status" value="1"/>
</dbReference>
<dbReference type="OrthoDB" id="9804504at2"/>
<dbReference type="InterPro" id="IPR024951">
    <property type="entry name" value="Sulfurylase_cat_dom"/>
</dbReference>